<proteinExistence type="predicted"/>
<dbReference type="EMBL" id="WUBL01000009">
    <property type="protein sequence ID" value="KAF2971985.1"/>
    <property type="molecule type" value="Genomic_DNA"/>
</dbReference>
<dbReference type="Pfam" id="PF00106">
    <property type="entry name" value="adh_short"/>
    <property type="match status" value="1"/>
</dbReference>
<dbReference type="CDD" id="cd05374">
    <property type="entry name" value="17beta-HSD-like_SDR_c"/>
    <property type="match status" value="1"/>
</dbReference>
<dbReference type="InterPro" id="IPR036291">
    <property type="entry name" value="NAD(P)-bd_dom_sf"/>
</dbReference>
<dbReference type="PANTHER" id="PTHR43976:SF6">
    <property type="entry name" value="OXIDOREDUCTASE, PUTATIVE (AFU_ORTHOLOGUE AFUA_1G13950)-RELATED"/>
    <property type="match status" value="1"/>
</dbReference>
<dbReference type="GO" id="GO:0016491">
    <property type="term" value="F:oxidoreductase activity"/>
    <property type="evidence" value="ECO:0007669"/>
    <property type="project" value="UniProtKB-KW"/>
</dbReference>
<dbReference type="AlphaFoldDB" id="A0A7C8IY30"/>
<dbReference type="Gene3D" id="3.40.50.720">
    <property type="entry name" value="NAD(P)-binding Rossmann-like Domain"/>
    <property type="match status" value="1"/>
</dbReference>
<evidence type="ECO:0000313" key="5">
    <source>
        <dbReference type="Proteomes" id="UP000481858"/>
    </source>
</evidence>
<dbReference type="InParanoid" id="A0A7C8IY30"/>
<protein>
    <recommendedName>
        <fullName evidence="3">Ketoreductase domain-containing protein</fullName>
    </recommendedName>
</protein>
<dbReference type="InterPro" id="IPR002347">
    <property type="entry name" value="SDR_fam"/>
</dbReference>
<dbReference type="InterPro" id="IPR020904">
    <property type="entry name" value="Sc_DH/Rdtase_CS"/>
</dbReference>
<keyword evidence="1" id="KW-0521">NADP</keyword>
<evidence type="ECO:0000259" key="3">
    <source>
        <dbReference type="SMART" id="SM00822"/>
    </source>
</evidence>
<dbReference type="SUPFAM" id="SSF51735">
    <property type="entry name" value="NAD(P)-binding Rossmann-fold domains"/>
    <property type="match status" value="1"/>
</dbReference>
<dbReference type="SMART" id="SM00822">
    <property type="entry name" value="PKS_KR"/>
    <property type="match status" value="1"/>
</dbReference>
<feature type="domain" description="Ketoreductase" evidence="3">
    <location>
        <begin position="301"/>
        <end position="496"/>
    </location>
</feature>
<evidence type="ECO:0000313" key="4">
    <source>
        <dbReference type="EMBL" id="KAF2971985.1"/>
    </source>
</evidence>
<name>A0A7C8IY30_9PEZI</name>
<dbReference type="PANTHER" id="PTHR43976">
    <property type="entry name" value="SHORT CHAIN DEHYDROGENASE"/>
    <property type="match status" value="1"/>
</dbReference>
<dbReference type="Proteomes" id="UP000481858">
    <property type="component" value="Unassembled WGS sequence"/>
</dbReference>
<dbReference type="PRINTS" id="PR00080">
    <property type="entry name" value="SDRFAMILY"/>
</dbReference>
<evidence type="ECO:0000256" key="2">
    <source>
        <dbReference type="ARBA" id="ARBA00023002"/>
    </source>
</evidence>
<dbReference type="InterPro" id="IPR057326">
    <property type="entry name" value="KR_dom"/>
</dbReference>
<dbReference type="InterPro" id="IPR051911">
    <property type="entry name" value="SDR_oxidoreductase"/>
</dbReference>
<keyword evidence="2" id="KW-0560">Oxidoreductase</keyword>
<comment type="caution">
    <text evidence="4">The sequence shown here is derived from an EMBL/GenBank/DDBJ whole genome shotgun (WGS) entry which is preliminary data.</text>
</comment>
<dbReference type="PRINTS" id="PR00081">
    <property type="entry name" value="GDHRDH"/>
</dbReference>
<evidence type="ECO:0000256" key="1">
    <source>
        <dbReference type="ARBA" id="ARBA00022857"/>
    </source>
</evidence>
<organism evidence="4 5">
    <name type="scientific">Xylaria multiplex</name>
    <dbReference type="NCBI Taxonomy" id="323545"/>
    <lineage>
        <taxon>Eukaryota</taxon>
        <taxon>Fungi</taxon>
        <taxon>Dikarya</taxon>
        <taxon>Ascomycota</taxon>
        <taxon>Pezizomycotina</taxon>
        <taxon>Sordariomycetes</taxon>
        <taxon>Xylariomycetidae</taxon>
        <taxon>Xylariales</taxon>
        <taxon>Xylariaceae</taxon>
        <taxon>Xylaria</taxon>
    </lineage>
</organism>
<keyword evidence="5" id="KW-1185">Reference proteome</keyword>
<accession>A0A7C8IY30</accession>
<dbReference type="PROSITE" id="PS00061">
    <property type="entry name" value="ADH_SHORT"/>
    <property type="match status" value="1"/>
</dbReference>
<reference evidence="4 5" key="1">
    <citation type="submission" date="2019-12" db="EMBL/GenBank/DDBJ databases">
        <title>Draft genome sequence of the ascomycete Xylaria multiplex DSM 110363.</title>
        <authorList>
            <person name="Buettner E."/>
            <person name="Kellner H."/>
        </authorList>
    </citation>
    <scope>NUCLEOTIDE SEQUENCE [LARGE SCALE GENOMIC DNA]</scope>
    <source>
        <strain evidence="4 5">DSM 110363</strain>
    </source>
</reference>
<dbReference type="OrthoDB" id="1933717at2759"/>
<sequence>MQISVLIPDNYTSYTVRGDESVVRYHYGTRIMSQTHGPSVDDYILEKNDVDAQYPFTSAEQPAHSSSFNFGFNVLRSRRVNGQVDPDSDFHPIAELARTDGDLIIAFLSGNGVLFSQALDDDWYQATVPIATSHSKQGGDRALKYRPLNAASPMGCVQQMQWCNSAYPRGSGCGPLASTYDAFVGAAPFFNLTSDEVHGVNSSRPFSTSKAGARLIWAALAVFNSPASSLDRVIATLGAKSLASQLQFDNGIQWPIPVDQWQDDNHNGVFLTSTSHYRRNQYVSKPAQPNMSDETKTNKPLTWLITGSSSGFGLSLTRLAQAKGHNVIATSRNPKRTPELVDEVTGRGGRWVQLDLDDLECGKTIDRLEAEGTHIDVLINTAAMSIAGPLESFTEAEARRQMDTNFFGPYRLIRAVTPHMRRRRSGMIVNFSSGAGLEAMNSLGVYGASKAALDDMTKVLHKELEPFNVRVLLVYLGTFNTAMASSVQAISAPLEPDYAGTQTERLFNMLHKGDFATPGDHLKASRAVYDVIMDEGVAKGLGNEIMMPLGRDLANTVKRSQDRLEHMMEVFGDICRNVNVDDEATASW</sequence>
<gene>
    <name evidence="4" type="ORF">GQX73_g1631</name>
</gene>